<dbReference type="HOGENOM" id="CLU_2979239_0_0_1"/>
<evidence type="ECO:0000313" key="1">
    <source>
        <dbReference type="EMBL" id="KDR78479.1"/>
    </source>
</evidence>
<name>A0A067TF28_GALM3</name>
<evidence type="ECO:0000313" key="2">
    <source>
        <dbReference type="Proteomes" id="UP000027222"/>
    </source>
</evidence>
<proteinExistence type="predicted"/>
<sequence length="58" mass="6681">MLIASPTAELLFDCFDFDPVKWVSRLIEGSLDLEAAFDSYVCVVDVRDWFQTQVLHEV</sequence>
<accession>A0A067TF28</accession>
<gene>
    <name evidence="1" type="ORF">GALMADRAFT_243876</name>
</gene>
<protein>
    <submittedName>
        <fullName evidence="1">Uncharacterized protein</fullName>
    </submittedName>
</protein>
<keyword evidence="2" id="KW-1185">Reference proteome</keyword>
<reference evidence="2" key="1">
    <citation type="journal article" date="2014" name="Proc. Natl. Acad. Sci. U.S.A.">
        <title>Extensive sampling of basidiomycete genomes demonstrates inadequacy of the white-rot/brown-rot paradigm for wood decay fungi.</title>
        <authorList>
            <person name="Riley R."/>
            <person name="Salamov A.A."/>
            <person name="Brown D.W."/>
            <person name="Nagy L.G."/>
            <person name="Floudas D."/>
            <person name="Held B.W."/>
            <person name="Levasseur A."/>
            <person name="Lombard V."/>
            <person name="Morin E."/>
            <person name="Otillar R."/>
            <person name="Lindquist E.A."/>
            <person name="Sun H."/>
            <person name="LaButti K.M."/>
            <person name="Schmutz J."/>
            <person name="Jabbour D."/>
            <person name="Luo H."/>
            <person name="Baker S.E."/>
            <person name="Pisabarro A.G."/>
            <person name="Walton J.D."/>
            <person name="Blanchette R.A."/>
            <person name="Henrissat B."/>
            <person name="Martin F."/>
            <person name="Cullen D."/>
            <person name="Hibbett D.S."/>
            <person name="Grigoriev I.V."/>
        </authorList>
    </citation>
    <scope>NUCLEOTIDE SEQUENCE [LARGE SCALE GENOMIC DNA]</scope>
    <source>
        <strain evidence="2">CBS 339.88</strain>
    </source>
</reference>
<dbReference type="AlphaFoldDB" id="A0A067TF28"/>
<dbReference type="Proteomes" id="UP000027222">
    <property type="component" value="Unassembled WGS sequence"/>
</dbReference>
<organism evidence="1 2">
    <name type="scientific">Galerina marginata (strain CBS 339.88)</name>
    <dbReference type="NCBI Taxonomy" id="685588"/>
    <lineage>
        <taxon>Eukaryota</taxon>
        <taxon>Fungi</taxon>
        <taxon>Dikarya</taxon>
        <taxon>Basidiomycota</taxon>
        <taxon>Agaricomycotina</taxon>
        <taxon>Agaricomycetes</taxon>
        <taxon>Agaricomycetidae</taxon>
        <taxon>Agaricales</taxon>
        <taxon>Agaricineae</taxon>
        <taxon>Strophariaceae</taxon>
        <taxon>Galerina</taxon>
    </lineage>
</organism>
<dbReference type="EMBL" id="KL142374">
    <property type="protein sequence ID" value="KDR78479.1"/>
    <property type="molecule type" value="Genomic_DNA"/>
</dbReference>